<comment type="caution">
    <text evidence="1">The sequence shown here is derived from an EMBL/GenBank/DDBJ whole genome shotgun (WGS) entry which is preliminary data.</text>
</comment>
<name>A0AAW2H734_9NEOP</name>
<accession>A0AAW2H734</accession>
<reference evidence="1" key="1">
    <citation type="journal article" date="2024" name="Gigascience">
        <title>Chromosome-level genome of the poultry shaft louse Menopon gallinae provides insight into the host-switching and adaptive evolution of parasitic lice.</title>
        <authorList>
            <person name="Xu Y."/>
            <person name="Ma L."/>
            <person name="Liu S."/>
            <person name="Liang Y."/>
            <person name="Liu Q."/>
            <person name="He Z."/>
            <person name="Tian L."/>
            <person name="Duan Y."/>
            <person name="Cai W."/>
            <person name="Li H."/>
            <person name="Song F."/>
        </authorList>
    </citation>
    <scope>NUCLEOTIDE SEQUENCE</scope>
    <source>
        <strain evidence="1">Cailab_2023a</strain>
    </source>
</reference>
<dbReference type="Pfam" id="PF17007">
    <property type="entry name" value="HTH_micro"/>
    <property type="match status" value="1"/>
</dbReference>
<sequence length="830" mass="95097">MVDKLKEKLFAFGLFGTQARCFSEDELQSLLRQKWTEVVTKEQLEKLRQSFTQVSLEDTCAKTLPKGMCLRDALADKYIRMNTIEWKNYFCPNFNFISKEYYFVFDMLITTGEPVSTNELRLAFGIEPKKMFYIVKKLATLGYVDKMNIDGKLYLKYRKNADGSYRQEKTKGKRVSINARDHSEEGNAESGAFPEGGPDGTCAIGLCVGVPLIDTLKEMLVESRCGLCSVDVQRMLGISIKKAHKLLTKYCARNSDSIKAVNEFEGKIRRVKFYSIKEYAKSCEGRRQELLANAAVDTRHAITMEDRILAIEQQLRKNGAFPLDKRNVQEIQQRCGWKYAFDRRTLIRSALKGGFNVYTHVIGSDQPRYVVALPDVSEKDPAVTGLFSVKTKISEFEKSVLRFFVLNVRALELDNGFEPSRFRRLRMLHDYICNFMRESGLRQVPFNMDLIGCMSLSLYLRLVPIRKANFRDDLAAILEHNMDKIQAARGRLENAISIGAPFQERREMLSSSLEGHCTSSDASAGLDSIRCPAPDARMCSVGSLEEEAHTCSFKDVASGILESVRVSDCMLLHGSEIRDEFLPKFKISRYRHYLSDFEKLQIFKVMYEDGVESIAEMDVDWARVQDAIGHHDADDDYIPYEQRDSFFQSVRHFGEESFYNECFRYIANTYSGRELGIWKDRLDAFRKHTPSICPEVPRTDSDLRRDLRGLIIDIKRRLLKGEVLSLSSFKNHNAVDVEQALRMLSTDKIIAGFKSIGTLENVHLHELFRRKIEVDVGHLLFGYADAGVVRDDYYHNFYNMVYHAIITSGSIEKDILLKKVDSTIVVGMKE</sequence>
<dbReference type="AlphaFoldDB" id="A0AAW2H734"/>
<dbReference type="InterPro" id="IPR031541">
    <property type="entry name" value="HTH_micro"/>
</dbReference>
<dbReference type="EMBL" id="JARGDH010000006">
    <property type="protein sequence ID" value="KAL0265580.1"/>
    <property type="molecule type" value="Genomic_DNA"/>
</dbReference>
<proteinExistence type="predicted"/>
<protein>
    <submittedName>
        <fullName evidence="1">Uncharacterized protein</fullName>
    </submittedName>
</protein>
<gene>
    <name evidence="1" type="ORF">PYX00_011292</name>
</gene>
<evidence type="ECO:0000313" key="1">
    <source>
        <dbReference type="EMBL" id="KAL0265580.1"/>
    </source>
</evidence>
<organism evidence="1">
    <name type="scientific">Menopon gallinae</name>
    <name type="common">poultry shaft louse</name>
    <dbReference type="NCBI Taxonomy" id="328185"/>
    <lineage>
        <taxon>Eukaryota</taxon>
        <taxon>Metazoa</taxon>
        <taxon>Ecdysozoa</taxon>
        <taxon>Arthropoda</taxon>
        <taxon>Hexapoda</taxon>
        <taxon>Insecta</taxon>
        <taxon>Pterygota</taxon>
        <taxon>Neoptera</taxon>
        <taxon>Paraneoptera</taxon>
        <taxon>Psocodea</taxon>
        <taxon>Troctomorpha</taxon>
        <taxon>Phthiraptera</taxon>
        <taxon>Amblycera</taxon>
        <taxon>Menoponidae</taxon>
        <taxon>Menopon</taxon>
    </lineage>
</organism>